<feature type="compositionally biased region" description="Low complexity" evidence="1">
    <location>
        <begin position="94"/>
        <end position="106"/>
    </location>
</feature>
<evidence type="ECO:0000256" key="1">
    <source>
        <dbReference type="SAM" id="MobiDB-lite"/>
    </source>
</evidence>
<comment type="caution">
    <text evidence="3">The sequence shown here is derived from an EMBL/GenBank/DDBJ whole genome shotgun (WGS) entry which is preliminary data.</text>
</comment>
<feature type="compositionally biased region" description="Basic and acidic residues" evidence="1">
    <location>
        <begin position="115"/>
        <end position="143"/>
    </location>
</feature>
<proteinExistence type="predicted"/>
<organism evidence="3 4">
    <name type="scientific">Cotesia typhae</name>
    <dbReference type="NCBI Taxonomy" id="2053667"/>
    <lineage>
        <taxon>Eukaryota</taxon>
        <taxon>Metazoa</taxon>
        <taxon>Ecdysozoa</taxon>
        <taxon>Arthropoda</taxon>
        <taxon>Hexapoda</taxon>
        <taxon>Insecta</taxon>
        <taxon>Pterygota</taxon>
        <taxon>Neoptera</taxon>
        <taxon>Endopterygota</taxon>
        <taxon>Hymenoptera</taxon>
        <taxon>Apocrita</taxon>
        <taxon>Ichneumonoidea</taxon>
        <taxon>Braconidae</taxon>
        <taxon>Microgastrinae</taxon>
        <taxon>Cotesia</taxon>
    </lineage>
</organism>
<dbReference type="Pfam" id="PF00538">
    <property type="entry name" value="Linker_histone"/>
    <property type="match status" value="1"/>
</dbReference>
<accession>A0A8J5QNH7</accession>
<dbReference type="InterPro" id="IPR005818">
    <property type="entry name" value="Histone_H1/H5_H15"/>
</dbReference>
<keyword evidence="4" id="KW-1185">Reference proteome</keyword>
<feature type="domain" description="H15" evidence="2">
    <location>
        <begin position="18"/>
        <end position="73"/>
    </location>
</feature>
<dbReference type="OrthoDB" id="6754815at2759"/>
<feature type="region of interest" description="Disordered" evidence="1">
    <location>
        <begin position="82"/>
        <end position="167"/>
    </location>
</feature>
<dbReference type="GO" id="GO:0000786">
    <property type="term" value="C:nucleosome"/>
    <property type="evidence" value="ECO:0007669"/>
    <property type="project" value="InterPro"/>
</dbReference>
<protein>
    <recommendedName>
        <fullName evidence="2">H15 domain-containing protein</fullName>
    </recommendedName>
</protein>
<evidence type="ECO:0000259" key="2">
    <source>
        <dbReference type="Pfam" id="PF00538"/>
    </source>
</evidence>
<name>A0A8J5QNH7_9HYME</name>
<dbReference type="EMBL" id="JAAOIC020000048">
    <property type="protein sequence ID" value="KAG8037145.1"/>
    <property type="molecule type" value="Genomic_DNA"/>
</dbReference>
<reference evidence="3" key="2">
    <citation type="submission" date="2021-04" db="EMBL/GenBank/DDBJ databases">
        <title>Genome-wide patterns of bracovirus chromosomal integration into multiple host tissues during parasitism.</title>
        <authorList>
            <person name="Chebbi M.A.C."/>
        </authorList>
    </citation>
    <scope>NUCLEOTIDE SEQUENCE</scope>
    <source>
        <tissue evidence="3">Whole body</tissue>
    </source>
</reference>
<evidence type="ECO:0000313" key="4">
    <source>
        <dbReference type="Proteomes" id="UP000729913"/>
    </source>
</evidence>
<feature type="compositionally biased region" description="Basic residues" evidence="1">
    <location>
        <begin position="144"/>
        <end position="167"/>
    </location>
</feature>
<reference evidence="3" key="1">
    <citation type="submission" date="2020-03" db="EMBL/GenBank/DDBJ databases">
        <authorList>
            <person name="Chebbi M.A."/>
            <person name="Drezen J.M."/>
        </authorList>
    </citation>
    <scope>NUCLEOTIDE SEQUENCE</scope>
    <source>
        <tissue evidence="3">Whole body</tissue>
    </source>
</reference>
<dbReference type="GO" id="GO:0003677">
    <property type="term" value="F:DNA binding"/>
    <property type="evidence" value="ECO:0007669"/>
    <property type="project" value="InterPro"/>
</dbReference>
<dbReference type="AlphaFoldDB" id="A0A8J5QNH7"/>
<gene>
    <name evidence="3" type="ORF">G9C98_004467</name>
</gene>
<sequence length="213" mass="24198">MSVNRSGKKIYRPARNVNLVLHAMKNLGEENGSTVNNIIEYISDTVDYPASKREVVAALKRGVEFGIMDRKRGRYFLPGEKRRINLSSGNRQDSSTGKSESSVSTGDARAAGRSRVSERGHRFKSRNTDKTKREGVPGKSKDFSRRKRKPKRKPKQKSKSVKRTRFARSLRSYDLSDYYTNPSYRPSGVSSIDSMEYWEDEGPGGYSRPSYIN</sequence>
<dbReference type="Proteomes" id="UP000729913">
    <property type="component" value="Unassembled WGS sequence"/>
</dbReference>
<dbReference type="GO" id="GO:0006334">
    <property type="term" value="P:nucleosome assembly"/>
    <property type="evidence" value="ECO:0007669"/>
    <property type="project" value="InterPro"/>
</dbReference>
<evidence type="ECO:0000313" key="3">
    <source>
        <dbReference type="EMBL" id="KAG8037145.1"/>
    </source>
</evidence>